<proteinExistence type="predicted"/>
<sequence>MFPFRPSRLLFVRPNGPFYFLSDEEFTSDEEGIALNPRNKGKGKEKCNGKGKGKGKGKEKEGEGEEEAELVDPKIHPFGHPAEGSGRARVFGEVPETRRSGETSFADTLLFSPNGIAAGRHKPWLRELCLNTINTLRRNERYLNVALNSGESIRYGSTKHLDMLRHLDEDYSSVSSLRCTPIDYYVKCMTEVVKTDPVDNQALHNLLDDFIVETDVRINHMIGLARLLEPEPEPQPGP</sequence>
<feature type="region of interest" description="Disordered" evidence="1">
    <location>
        <begin position="30"/>
        <end position="69"/>
    </location>
</feature>
<evidence type="ECO:0000313" key="3">
    <source>
        <dbReference type="Proteomes" id="UP000838763"/>
    </source>
</evidence>
<accession>A0A9P1MAQ6</accession>
<organism evidence="2 3">
    <name type="scientific">Parascedosporium putredinis</name>
    <dbReference type="NCBI Taxonomy" id="1442378"/>
    <lineage>
        <taxon>Eukaryota</taxon>
        <taxon>Fungi</taxon>
        <taxon>Dikarya</taxon>
        <taxon>Ascomycota</taxon>
        <taxon>Pezizomycotina</taxon>
        <taxon>Sordariomycetes</taxon>
        <taxon>Hypocreomycetidae</taxon>
        <taxon>Microascales</taxon>
        <taxon>Microascaceae</taxon>
        <taxon>Parascedosporium</taxon>
    </lineage>
</organism>
<name>A0A9P1MAQ6_9PEZI</name>
<dbReference type="AlphaFoldDB" id="A0A9P1MAQ6"/>
<evidence type="ECO:0000313" key="2">
    <source>
        <dbReference type="EMBL" id="CAI4214702.1"/>
    </source>
</evidence>
<reference evidence="2" key="1">
    <citation type="submission" date="2022-11" db="EMBL/GenBank/DDBJ databases">
        <authorList>
            <person name="Scott C."/>
            <person name="Bruce N."/>
        </authorList>
    </citation>
    <scope>NUCLEOTIDE SEQUENCE</scope>
</reference>
<protein>
    <submittedName>
        <fullName evidence="2">Uncharacterized protein</fullName>
    </submittedName>
</protein>
<dbReference type="EMBL" id="CALLCH030000012">
    <property type="protein sequence ID" value="CAI4214702.1"/>
    <property type="molecule type" value="Genomic_DNA"/>
</dbReference>
<dbReference type="Proteomes" id="UP000838763">
    <property type="component" value="Unassembled WGS sequence"/>
</dbReference>
<comment type="caution">
    <text evidence="2">The sequence shown here is derived from an EMBL/GenBank/DDBJ whole genome shotgun (WGS) entry which is preliminary data.</text>
</comment>
<keyword evidence="3" id="KW-1185">Reference proteome</keyword>
<evidence type="ECO:0000256" key="1">
    <source>
        <dbReference type="SAM" id="MobiDB-lite"/>
    </source>
</evidence>
<gene>
    <name evidence="2" type="ORF">PPNO1_LOCUS4429</name>
</gene>